<dbReference type="InterPro" id="IPR029056">
    <property type="entry name" value="Ribokinase-like"/>
</dbReference>
<keyword evidence="5" id="KW-0067">ATP-binding</keyword>
<dbReference type="Proteomes" id="UP001529340">
    <property type="component" value="Unassembled WGS sequence"/>
</dbReference>
<evidence type="ECO:0000256" key="5">
    <source>
        <dbReference type="ARBA" id="ARBA00022840"/>
    </source>
</evidence>
<feature type="domain" description="Pyridoxamine kinase/Phosphomethylpyrimidine kinase" evidence="6">
    <location>
        <begin position="29"/>
        <end position="253"/>
    </location>
</feature>
<keyword evidence="2 7" id="KW-0808">Transferase</keyword>
<gene>
    <name evidence="7" type="ORF">QUV96_04895</name>
</gene>
<dbReference type="PANTHER" id="PTHR10534">
    <property type="entry name" value="PYRIDOXAL KINASE"/>
    <property type="match status" value="1"/>
</dbReference>
<evidence type="ECO:0000256" key="1">
    <source>
        <dbReference type="ARBA" id="ARBA00012104"/>
    </source>
</evidence>
<dbReference type="NCBIfam" id="NF005491">
    <property type="entry name" value="PRK07105.1"/>
    <property type="match status" value="1"/>
</dbReference>
<proteinExistence type="predicted"/>
<dbReference type="GO" id="GO:0008478">
    <property type="term" value="F:pyridoxal kinase activity"/>
    <property type="evidence" value="ECO:0007669"/>
    <property type="project" value="UniProtKB-EC"/>
</dbReference>
<protein>
    <recommendedName>
        <fullName evidence="1">pyridoxal kinase</fullName>
        <ecNumber evidence="1">2.7.1.35</ecNumber>
    </recommendedName>
</protein>
<evidence type="ECO:0000313" key="8">
    <source>
        <dbReference type="Proteomes" id="UP001529340"/>
    </source>
</evidence>
<keyword evidence="4 7" id="KW-0418">Kinase</keyword>
<reference evidence="8" key="2">
    <citation type="submission" date="2023-06" db="EMBL/GenBank/DDBJ databases">
        <title>Identification and characterization of horizontal gene transfer across gut microbiota members of farm animals based on homology search.</title>
        <authorList>
            <person name="Zeman M."/>
            <person name="Kubasova T."/>
            <person name="Jahodarova E."/>
            <person name="Nykrynova M."/>
            <person name="Rychlik I."/>
        </authorList>
    </citation>
    <scope>NUCLEOTIDE SEQUENCE [LARGE SCALE GENOMIC DNA]</scope>
    <source>
        <strain evidence="8">ET39</strain>
    </source>
</reference>
<accession>A0ABT7UBH5</accession>
<evidence type="ECO:0000259" key="6">
    <source>
        <dbReference type="Pfam" id="PF08543"/>
    </source>
</evidence>
<evidence type="ECO:0000313" key="7">
    <source>
        <dbReference type="EMBL" id="MDM8156972.1"/>
    </source>
</evidence>
<dbReference type="Gene3D" id="3.40.1190.20">
    <property type="match status" value="1"/>
</dbReference>
<evidence type="ECO:0000256" key="3">
    <source>
        <dbReference type="ARBA" id="ARBA00022741"/>
    </source>
</evidence>
<dbReference type="SUPFAM" id="SSF53613">
    <property type="entry name" value="Ribokinase-like"/>
    <property type="match status" value="1"/>
</dbReference>
<dbReference type="EC" id="2.7.1.35" evidence="1"/>
<dbReference type="Pfam" id="PF08543">
    <property type="entry name" value="Phos_pyr_kin"/>
    <property type="match status" value="1"/>
</dbReference>
<comment type="caution">
    <text evidence="7">The sequence shown here is derived from an EMBL/GenBank/DDBJ whole genome shotgun (WGS) entry which is preliminary data.</text>
</comment>
<keyword evidence="8" id="KW-1185">Reference proteome</keyword>
<dbReference type="RefSeq" id="WP_289607434.1">
    <property type="nucleotide sequence ID" value="NZ_JAUDCG010000015.1"/>
</dbReference>
<organism evidence="7 8">
    <name type="scientific">Amedibacillus dolichus</name>
    <dbReference type="NCBI Taxonomy" id="31971"/>
    <lineage>
        <taxon>Bacteria</taxon>
        <taxon>Bacillati</taxon>
        <taxon>Bacillota</taxon>
        <taxon>Erysipelotrichia</taxon>
        <taxon>Erysipelotrichales</taxon>
        <taxon>Erysipelotrichaceae</taxon>
        <taxon>Amedibacillus</taxon>
    </lineage>
</organism>
<name>A0ABT7UBH5_9FIRM</name>
<evidence type="ECO:0000256" key="2">
    <source>
        <dbReference type="ARBA" id="ARBA00022679"/>
    </source>
</evidence>
<dbReference type="PANTHER" id="PTHR10534:SF2">
    <property type="entry name" value="PYRIDOXAL KINASE"/>
    <property type="match status" value="1"/>
</dbReference>
<sequence length="281" mass="30877">MERQKKVAIFNDLSGFGRCSISVMLPILSVMGHQGVAIPTAILSMHTEFPHYHMVDFTDELPAYLKSFASEQICFDAVCTGFLGSERQADILQRWLSGMKGDPMIIVDPVMGDHGKCYPTIDAAIVEKMRGLVSYADVLLPNLTELCLLCEVPYPDQRPSTEFLLGCCRQLEAKGVHQIVVTGMEEERQITTFVYSTGSYAKIRNEKIGIGRPGSGDVFAAVVSGSLLSGYSLADSVRKAADFVKESMELTLQQSTPHAYGLCFEPLLKTLCDPGSEQKFT</sequence>
<reference evidence="7 8" key="3">
    <citation type="submission" date="2023-06" db="EMBL/GenBank/DDBJ databases">
        <authorList>
            <person name="Zeman M."/>
            <person name="Kubasova T."/>
            <person name="Jahodarova E."/>
            <person name="Nykrynova M."/>
            <person name="Rychlik I."/>
        </authorList>
    </citation>
    <scope>NUCLEOTIDE SEQUENCE [LARGE SCALE GENOMIC DNA]</scope>
    <source>
        <strain evidence="7 8">ET39</strain>
    </source>
</reference>
<keyword evidence="3" id="KW-0547">Nucleotide-binding</keyword>
<dbReference type="EMBL" id="JAUDCG010000015">
    <property type="protein sequence ID" value="MDM8156972.1"/>
    <property type="molecule type" value="Genomic_DNA"/>
</dbReference>
<evidence type="ECO:0000256" key="4">
    <source>
        <dbReference type="ARBA" id="ARBA00022777"/>
    </source>
</evidence>
<reference evidence="7 8" key="1">
    <citation type="submission" date="2023-06" db="EMBL/GenBank/DDBJ databases">
        <title>Identification and characterization of horizontal gene transfer across gut microbiota members of farm animals based on homology search.</title>
        <authorList>
            <person name="Schwarzerova J."/>
            <person name="Nykrynova M."/>
            <person name="Jureckova K."/>
            <person name="Cejkova D."/>
            <person name="Rychlik I."/>
        </authorList>
    </citation>
    <scope>NUCLEOTIDE SEQUENCE [LARGE SCALE GENOMIC DNA]</scope>
    <source>
        <strain evidence="7 8">ET39</strain>
    </source>
</reference>
<dbReference type="InterPro" id="IPR013749">
    <property type="entry name" value="PM/HMP-P_kinase-1"/>
</dbReference>
<dbReference type="InterPro" id="IPR004625">
    <property type="entry name" value="PyrdxlKinase"/>
</dbReference>